<keyword evidence="1" id="KW-0472">Membrane</keyword>
<dbReference type="EMBL" id="UFSX01000001">
    <property type="protein sequence ID" value="SUV29257.1"/>
    <property type="molecule type" value="Genomic_DNA"/>
</dbReference>
<dbReference type="STRING" id="483216.BACEGG_02606"/>
<dbReference type="Proteomes" id="UP000254424">
    <property type="component" value="Unassembled WGS sequence"/>
</dbReference>
<protein>
    <submittedName>
        <fullName evidence="2">Uncharacterized protein</fullName>
    </submittedName>
</protein>
<evidence type="ECO:0000313" key="2">
    <source>
        <dbReference type="EMBL" id="SUV29257.1"/>
    </source>
</evidence>
<accession>A0A380YL66</accession>
<gene>
    <name evidence="2" type="ORF">NCTC11155_01231</name>
</gene>
<sequence>MNFHDTNIQVAIIGFSGVIIGVLLTFLGVIINNIAQRKREKDKFKQEVYLKEDEKRYKQNQDKINAIVEIVKLLNYFEDAISLTSSSIDTTKKASIIQNNENYKRDKKKLHRLDSLVCVYTPNFYDKVRIITRNHGTYRLAQSNLIANEANKELEDMALNEVIQITQKCSENISELRYDLRDLCEKLLDFN</sequence>
<dbReference type="RefSeq" id="WP_004290919.1">
    <property type="nucleotide sequence ID" value="NZ_CABKNQ010000018.1"/>
</dbReference>
<name>A0A380YL66_9BACE</name>
<evidence type="ECO:0000256" key="1">
    <source>
        <dbReference type="SAM" id="Phobius"/>
    </source>
</evidence>
<organism evidence="2 3">
    <name type="scientific">Bacteroides eggerthii</name>
    <dbReference type="NCBI Taxonomy" id="28111"/>
    <lineage>
        <taxon>Bacteria</taxon>
        <taxon>Pseudomonadati</taxon>
        <taxon>Bacteroidota</taxon>
        <taxon>Bacteroidia</taxon>
        <taxon>Bacteroidales</taxon>
        <taxon>Bacteroidaceae</taxon>
        <taxon>Bacteroides</taxon>
    </lineage>
</organism>
<proteinExistence type="predicted"/>
<reference evidence="2 3" key="1">
    <citation type="submission" date="2018-06" db="EMBL/GenBank/DDBJ databases">
        <authorList>
            <consortium name="Pathogen Informatics"/>
            <person name="Doyle S."/>
        </authorList>
    </citation>
    <scope>NUCLEOTIDE SEQUENCE [LARGE SCALE GENOMIC DNA]</scope>
    <source>
        <strain evidence="2 3">NCTC11155</strain>
    </source>
</reference>
<dbReference type="AlphaFoldDB" id="A0A380YL66"/>
<keyword evidence="1" id="KW-1133">Transmembrane helix</keyword>
<feature type="transmembrane region" description="Helical" evidence="1">
    <location>
        <begin position="12"/>
        <end position="35"/>
    </location>
</feature>
<keyword evidence="1" id="KW-0812">Transmembrane</keyword>
<evidence type="ECO:0000313" key="3">
    <source>
        <dbReference type="Proteomes" id="UP000254424"/>
    </source>
</evidence>
<dbReference type="GeneID" id="93071146"/>